<keyword evidence="1" id="KW-0472">Membrane</keyword>
<feature type="transmembrane region" description="Helical" evidence="1">
    <location>
        <begin position="128"/>
        <end position="147"/>
    </location>
</feature>
<dbReference type="EMBL" id="CAFZ01000012">
    <property type="protein sequence ID" value="CCA67305.1"/>
    <property type="molecule type" value="Genomic_DNA"/>
</dbReference>
<keyword evidence="3" id="KW-1185">Reference proteome</keyword>
<feature type="transmembrane region" description="Helical" evidence="1">
    <location>
        <begin position="47"/>
        <end position="69"/>
    </location>
</feature>
<keyword evidence="1" id="KW-1133">Transmembrane helix</keyword>
<sequence>MSQAAIDVQKPHPISIVFMLHILLEAPFCIVALVSPESLPFLEMSNTSLLVLKLYAGLVLSSILAAYLVSGLPEFLPGKRAVALQLCLYHTVAATALWHSPRFIPITLGEDAERLGITLEKIWCVSHGFASAALGIWWHITIPYMIAMKGK</sequence>
<dbReference type="OMA" id="HVTCSTI"/>
<gene>
    <name evidence="2" type="ORF">PIIN_01138</name>
</gene>
<name>G4T7K6_SERID</name>
<dbReference type="HOGENOM" id="CLU_144328_0_0_1"/>
<organism evidence="2 3">
    <name type="scientific">Serendipita indica (strain DSM 11827)</name>
    <name type="common">Root endophyte fungus</name>
    <name type="synonym">Piriformospora indica</name>
    <dbReference type="NCBI Taxonomy" id="1109443"/>
    <lineage>
        <taxon>Eukaryota</taxon>
        <taxon>Fungi</taxon>
        <taxon>Dikarya</taxon>
        <taxon>Basidiomycota</taxon>
        <taxon>Agaricomycotina</taxon>
        <taxon>Agaricomycetes</taxon>
        <taxon>Sebacinales</taxon>
        <taxon>Serendipitaceae</taxon>
        <taxon>Serendipita</taxon>
    </lineage>
</organism>
<dbReference type="Proteomes" id="UP000007148">
    <property type="component" value="Unassembled WGS sequence"/>
</dbReference>
<dbReference type="STRING" id="1109443.G4T7K6"/>
<evidence type="ECO:0000256" key="1">
    <source>
        <dbReference type="SAM" id="Phobius"/>
    </source>
</evidence>
<dbReference type="eggNOG" id="ENOG502SSN3">
    <property type="taxonomic scope" value="Eukaryota"/>
</dbReference>
<evidence type="ECO:0000313" key="2">
    <source>
        <dbReference type="EMBL" id="CCA67305.1"/>
    </source>
</evidence>
<dbReference type="InParanoid" id="G4T7K6"/>
<dbReference type="AlphaFoldDB" id="G4T7K6"/>
<keyword evidence="1" id="KW-0812">Transmembrane</keyword>
<proteinExistence type="predicted"/>
<reference evidence="2 3" key="1">
    <citation type="journal article" date="2011" name="PLoS Pathog.">
        <title>Endophytic Life Strategies Decoded by Genome and Transcriptome Analyses of the Mutualistic Root Symbiont Piriformospora indica.</title>
        <authorList>
            <person name="Zuccaro A."/>
            <person name="Lahrmann U."/>
            <person name="Guldener U."/>
            <person name="Langen G."/>
            <person name="Pfiffi S."/>
            <person name="Biedenkopf D."/>
            <person name="Wong P."/>
            <person name="Samans B."/>
            <person name="Grimm C."/>
            <person name="Basiewicz M."/>
            <person name="Murat C."/>
            <person name="Martin F."/>
            <person name="Kogel K.H."/>
        </authorList>
    </citation>
    <scope>NUCLEOTIDE SEQUENCE [LARGE SCALE GENOMIC DNA]</scope>
    <source>
        <strain evidence="2 3">DSM 11827</strain>
    </source>
</reference>
<comment type="caution">
    <text evidence="2">The sequence shown here is derived from an EMBL/GenBank/DDBJ whole genome shotgun (WGS) entry which is preliminary data.</text>
</comment>
<feature type="transmembrane region" description="Helical" evidence="1">
    <location>
        <begin position="12"/>
        <end position="35"/>
    </location>
</feature>
<accession>G4T7K6</accession>
<evidence type="ECO:0000313" key="3">
    <source>
        <dbReference type="Proteomes" id="UP000007148"/>
    </source>
</evidence>
<dbReference type="OrthoDB" id="2550823at2759"/>
<protein>
    <submittedName>
        <fullName evidence="2">Uncharacterized protein</fullName>
    </submittedName>
</protein>